<evidence type="ECO:0000313" key="3">
    <source>
        <dbReference type="EMBL" id="HIZ88453.1"/>
    </source>
</evidence>
<dbReference type="EMBL" id="DXAQ01000013">
    <property type="protein sequence ID" value="HIZ88453.1"/>
    <property type="molecule type" value="Genomic_DNA"/>
</dbReference>
<dbReference type="InterPro" id="IPR003343">
    <property type="entry name" value="Big_2"/>
</dbReference>
<feature type="domain" description="BIG2" evidence="2">
    <location>
        <begin position="767"/>
        <end position="848"/>
    </location>
</feature>
<dbReference type="SUPFAM" id="SSF49373">
    <property type="entry name" value="Invasin/intimin cell-adhesion fragments"/>
    <property type="match status" value="6"/>
</dbReference>
<dbReference type="Gene3D" id="2.60.40.1080">
    <property type="match status" value="6"/>
</dbReference>
<evidence type="ECO:0000259" key="2">
    <source>
        <dbReference type="SMART" id="SM00635"/>
    </source>
</evidence>
<feature type="signal peptide" evidence="1">
    <location>
        <begin position="1"/>
        <end position="18"/>
    </location>
</feature>
<gene>
    <name evidence="3" type="ORF">H9804_00780</name>
</gene>
<dbReference type="PANTHER" id="PTHR23019:SF0">
    <property type="entry name" value="NUCLEAR PORE MEMBRANE GLYCOPROTEIN 210"/>
    <property type="match status" value="1"/>
</dbReference>
<reference evidence="3" key="1">
    <citation type="journal article" date="2021" name="PeerJ">
        <title>Extensive microbial diversity within the chicken gut microbiome revealed by metagenomics and culture.</title>
        <authorList>
            <person name="Gilroy R."/>
            <person name="Ravi A."/>
            <person name="Getino M."/>
            <person name="Pursley I."/>
            <person name="Horton D.L."/>
            <person name="Alikhan N.F."/>
            <person name="Baker D."/>
            <person name="Gharbi K."/>
            <person name="Hall N."/>
            <person name="Watson M."/>
            <person name="Adriaenssens E.M."/>
            <person name="Foster-Nyarko E."/>
            <person name="Jarju S."/>
            <person name="Secka A."/>
            <person name="Antonio M."/>
            <person name="Oren A."/>
            <person name="Chaudhuri R.R."/>
            <person name="La Ragione R."/>
            <person name="Hildebrand F."/>
            <person name="Pallen M.J."/>
        </authorList>
    </citation>
    <scope>NUCLEOTIDE SEQUENCE</scope>
    <source>
        <strain evidence="3">ChiW4-1371</strain>
    </source>
</reference>
<dbReference type="InterPro" id="IPR045197">
    <property type="entry name" value="NUP210-like"/>
</dbReference>
<dbReference type="InterPro" id="IPR008964">
    <property type="entry name" value="Invasin/intimin_cell_adhesion"/>
</dbReference>
<organism evidence="3 4">
    <name type="scientific">Candidatus Mucispirillum faecigallinarum</name>
    <dbReference type="NCBI Taxonomy" id="2838699"/>
    <lineage>
        <taxon>Bacteria</taxon>
        <taxon>Pseudomonadati</taxon>
        <taxon>Deferribacterota</taxon>
        <taxon>Deferribacteres</taxon>
        <taxon>Deferribacterales</taxon>
        <taxon>Mucispirillaceae</taxon>
        <taxon>Mucispirillum</taxon>
    </lineage>
</organism>
<dbReference type="Pfam" id="PF02368">
    <property type="entry name" value="Big_2"/>
    <property type="match status" value="4"/>
</dbReference>
<feature type="domain" description="BIG2" evidence="2">
    <location>
        <begin position="853"/>
        <end position="930"/>
    </location>
</feature>
<feature type="chain" id="PRO_5038745247" evidence="1">
    <location>
        <begin position="19"/>
        <end position="1122"/>
    </location>
</feature>
<reference evidence="3" key="2">
    <citation type="submission" date="2021-04" db="EMBL/GenBank/DDBJ databases">
        <authorList>
            <person name="Gilroy R."/>
        </authorList>
    </citation>
    <scope>NUCLEOTIDE SEQUENCE</scope>
    <source>
        <strain evidence="3">ChiW4-1371</strain>
    </source>
</reference>
<dbReference type="PANTHER" id="PTHR23019">
    <property type="entry name" value="NUCLEAR PORE MEMBRANE GLYCOPROTEIN GP210-RELATED"/>
    <property type="match status" value="1"/>
</dbReference>
<proteinExistence type="predicted"/>
<evidence type="ECO:0000313" key="4">
    <source>
        <dbReference type="Proteomes" id="UP000824176"/>
    </source>
</evidence>
<dbReference type="PROSITE" id="PS51257">
    <property type="entry name" value="PROKAR_LIPOPROTEIN"/>
    <property type="match status" value="1"/>
</dbReference>
<feature type="domain" description="BIG2" evidence="2">
    <location>
        <begin position="678"/>
        <end position="757"/>
    </location>
</feature>
<feature type="domain" description="BIG2" evidence="2">
    <location>
        <begin position="593"/>
        <end position="671"/>
    </location>
</feature>
<accession>A0A9D2GR58</accession>
<keyword evidence="1" id="KW-0732">Signal</keyword>
<feature type="domain" description="BIG2" evidence="2">
    <location>
        <begin position="37"/>
        <end position="122"/>
    </location>
</feature>
<dbReference type="Proteomes" id="UP000824176">
    <property type="component" value="Unassembled WGS sequence"/>
</dbReference>
<name>A0A9D2GR58_9BACT</name>
<evidence type="ECO:0000256" key="1">
    <source>
        <dbReference type="SAM" id="SignalP"/>
    </source>
</evidence>
<dbReference type="SMART" id="SM00635">
    <property type="entry name" value="BID_2"/>
    <property type="match status" value="6"/>
</dbReference>
<protein>
    <submittedName>
        <fullName evidence="3">Ig-like domain-containing protein</fullName>
    </submittedName>
</protein>
<comment type="caution">
    <text evidence="3">The sequence shown here is derived from an EMBL/GenBank/DDBJ whole genome shotgun (WGS) entry which is preliminary data.</text>
</comment>
<dbReference type="AlphaFoldDB" id="A0A9D2GR58"/>
<feature type="domain" description="BIG2" evidence="2">
    <location>
        <begin position="138"/>
        <end position="215"/>
    </location>
</feature>
<sequence>MKRYKIFNKLLLMLFVIAGIYGCTTSDNPTGGGVQYVYHPAETKPQIIVYSKYVPVNLSEKQIYNINASIIPQEEESAALTYTSSDTSIASVTEDGSVSVNKAGVAVINIALEDNSSISNQVIINAYEKSAAAETDVPVMAIAVDKTYLKIDKGSGLAIFPSVRPGNAANKELGYLTTNASVANIDEKGLIQGISEGNAGIIIYSKSNPEKYAFISVDVTGEASSNVSNDFTAPEGVAPIDLNADPLSLIAKYKILSYSLNGGELSAADAASNLRVNVDLGQLSAGIVKILMYVNLNGKEVRLIQEKNINDYGSIPDIFTSLGAKITGDYTMEFTLDPVNYTEFARQGMVNPCETLVLNIGKTEALVAASGLGDDIEFDMASVPVEGENPEPIICDGFTAPEGVAPIDLNADPLSLIAKYKILNYSVNGGESSSADAASNLRVNVDLTQLSTGTVKILMYVNLNGKEVRLIQEKNINDYGSIPDIFTSLGAKITGDYTMEFTLDPVNYTEFAKQGMVNPGETLVLNIGKMEALTPANGLGDDVEFDMSTVPVEEGNGTIIDTPVQDNSTVSGDNNTVTDDNTNTEEDIETVIQVESIKLDVTEISPIKLNDTVQVNATVYPANAEDKTITWSSSTPAVATVDNNGFVTIHKNGSAVITATASNGVKAEMKVVPAETIDSYTLDSDKIELTMNVDAEAYLTYKVYPEILNGATLGAEYVSNDTNIVNIDNTGKVTAVGVGETYVKVTINNISKECYVVVNPEPENVTPVSEIVLPNGNEGKYKLSAGQFTLVTEVLPENAYNKRLKYQSSNTQVAVVNAAGLVTFKGTGETTITITSSSNPNVTAEYKLTVETLATKIVFERFDYGVAVGETSQINPIFEGNPSNTNATYSIDNVTIASVDSKTGAVTGLKSGSATLTAVSDNGLKATTLITVYTPIKVGDVSTLQGTYQIVDFNQANDHLRVGTNLYGGVERMIGEMTIEVNGDKVKIKSKIQMDSSAMNNFAGVMGMGKEEARQGQFQYTDYAEANYNAGGFGTAGQASAKVTHDNDKLKVYQQWSEIGVVVQVNTWIKKKSDTVKDLKKDYFHWTKNGANYDTQANAVAHHTNIKAPAVEPYYTYGLITK</sequence>